<gene>
    <name evidence="3" type="primary">LOC110214394</name>
</gene>
<dbReference type="InParanoid" id="A0A6P5L2G0"/>
<dbReference type="PANTHER" id="PTHR23232">
    <property type="entry name" value="KRAB DOMAIN C2H2 ZINC FINGER"/>
    <property type="match status" value="1"/>
</dbReference>
<dbReference type="Gene3D" id="6.10.140.140">
    <property type="match status" value="1"/>
</dbReference>
<accession>A0A6P5L2G0</accession>
<dbReference type="GO" id="GO:0006355">
    <property type="term" value="P:regulation of DNA-templated transcription"/>
    <property type="evidence" value="ECO:0007669"/>
    <property type="project" value="InterPro"/>
</dbReference>
<keyword evidence="2" id="KW-1185">Reference proteome</keyword>
<dbReference type="InterPro" id="IPR050169">
    <property type="entry name" value="Krueppel_C2H2_ZnF"/>
</dbReference>
<dbReference type="InterPro" id="IPR001909">
    <property type="entry name" value="KRAB"/>
</dbReference>
<sequence length="96" mass="11194">MAAVFPILAKSQETVMFDDVAVYFTRKEWMCLDSPQRALYRDVMLENYGNLVCLAGFPVSKPDLIFQLEQGEEPWDLELQGTEEREDTWESLERVN</sequence>
<dbReference type="KEGG" id="pcw:110214394"/>
<evidence type="ECO:0000313" key="2">
    <source>
        <dbReference type="Proteomes" id="UP000515140"/>
    </source>
</evidence>
<evidence type="ECO:0000259" key="1">
    <source>
        <dbReference type="PROSITE" id="PS50805"/>
    </source>
</evidence>
<dbReference type="PANTHER" id="PTHR23232:SF168">
    <property type="entry name" value="KRAB DOMAIN-CONTAINING PROTEIN"/>
    <property type="match status" value="1"/>
</dbReference>
<dbReference type="AlphaFoldDB" id="A0A6P5L2G0"/>
<protein>
    <submittedName>
        <fullName evidence="3">Zinc finger protein 2-like isoform X1</fullName>
    </submittedName>
</protein>
<name>A0A6P5L2G0_PHACI</name>
<dbReference type="Pfam" id="PF01352">
    <property type="entry name" value="KRAB"/>
    <property type="match status" value="1"/>
</dbReference>
<feature type="domain" description="KRAB" evidence="1">
    <location>
        <begin position="15"/>
        <end position="87"/>
    </location>
</feature>
<dbReference type="CDD" id="cd07765">
    <property type="entry name" value="KRAB_A-box"/>
    <property type="match status" value="1"/>
</dbReference>
<dbReference type="SUPFAM" id="SSF109640">
    <property type="entry name" value="KRAB domain (Kruppel-associated box)"/>
    <property type="match status" value="1"/>
</dbReference>
<dbReference type="GeneID" id="110214394"/>
<dbReference type="RefSeq" id="XP_020850959.1">
    <property type="nucleotide sequence ID" value="XM_020995300.1"/>
</dbReference>
<dbReference type="Proteomes" id="UP000515140">
    <property type="component" value="Unplaced"/>
</dbReference>
<reference evidence="3" key="1">
    <citation type="submission" date="2025-08" db="UniProtKB">
        <authorList>
            <consortium name="RefSeq"/>
        </authorList>
    </citation>
    <scope>IDENTIFICATION</scope>
    <source>
        <tissue evidence="3">Spleen</tissue>
    </source>
</reference>
<dbReference type="InterPro" id="IPR036051">
    <property type="entry name" value="KRAB_dom_sf"/>
</dbReference>
<dbReference type="PROSITE" id="PS50805">
    <property type="entry name" value="KRAB"/>
    <property type="match status" value="1"/>
</dbReference>
<proteinExistence type="predicted"/>
<dbReference type="SMART" id="SM00349">
    <property type="entry name" value="KRAB"/>
    <property type="match status" value="1"/>
</dbReference>
<evidence type="ECO:0000313" key="3">
    <source>
        <dbReference type="RefSeq" id="XP_020850959.1"/>
    </source>
</evidence>
<organism evidence="2 3">
    <name type="scientific">Phascolarctos cinereus</name>
    <name type="common">Koala</name>
    <dbReference type="NCBI Taxonomy" id="38626"/>
    <lineage>
        <taxon>Eukaryota</taxon>
        <taxon>Metazoa</taxon>
        <taxon>Chordata</taxon>
        <taxon>Craniata</taxon>
        <taxon>Vertebrata</taxon>
        <taxon>Euteleostomi</taxon>
        <taxon>Mammalia</taxon>
        <taxon>Metatheria</taxon>
        <taxon>Diprotodontia</taxon>
        <taxon>Phascolarctidae</taxon>
        <taxon>Phascolarctos</taxon>
    </lineage>
</organism>